<dbReference type="AlphaFoldDB" id="A0A4Z2G1U9"/>
<comment type="caution">
    <text evidence="1">The sequence shown here is derived from an EMBL/GenBank/DDBJ whole genome shotgun (WGS) entry which is preliminary data.</text>
</comment>
<keyword evidence="2" id="KW-1185">Reference proteome</keyword>
<accession>A0A4Z2G1U9</accession>
<protein>
    <submittedName>
        <fullName evidence="1">Uncharacterized protein</fullName>
    </submittedName>
</protein>
<sequence>MMLAGGRLPPTLRSLFLKRHREYLLSTTWQRPPHFSTSSLTDLLSRTKLLMVTPAGSWSPWVKRTVENWNTSSEKYWLTLSTTACSCGVNRSTLSTMRKACGPGENSVMHLRISAFSSPSDRSVSKKPGVSIRVIGPPLARLVSAWHLVVSEFTSWPTLNRGSPNRVLARLLFPTPVFPRMAILLLFETGREECASGTLNMSQRSVGTGDRQSSSL</sequence>
<organism evidence="1 2">
    <name type="scientific">Liparis tanakae</name>
    <name type="common">Tanaka's snailfish</name>
    <dbReference type="NCBI Taxonomy" id="230148"/>
    <lineage>
        <taxon>Eukaryota</taxon>
        <taxon>Metazoa</taxon>
        <taxon>Chordata</taxon>
        <taxon>Craniata</taxon>
        <taxon>Vertebrata</taxon>
        <taxon>Euteleostomi</taxon>
        <taxon>Actinopterygii</taxon>
        <taxon>Neopterygii</taxon>
        <taxon>Teleostei</taxon>
        <taxon>Neoteleostei</taxon>
        <taxon>Acanthomorphata</taxon>
        <taxon>Eupercaria</taxon>
        <taxon>Perciformes</taxon>
        <taxon>Cottioidei</taxon>
        <taxon>Cottales</taxon>
        <taxon>Liparidae</taxon>
        <taxon>Liparis</taxon>
    </lineage>
</organism>
<reference evidence="1 2" key="1">
    <citation type="submission" date="2019-03" db="EMBL/GenBank/DDBJ databases">
        <title>First draft genome of Liparis tanakae, snailfish: a comprehensive survey of snailfish specific genes.</title>
        <authorList>
            <person name="Kim W."/>
            <person name="Song I."/>
            <person name="Jeong J.-H."/>
            <person name="Kim D."/>
            <person name="Kim S."/>
            <person name="Ryu S."/>
            <person name="Song J.Y."/>
            <person name="Lee S.K."/>
        </authorList>
    </citation>
    <scope>NUCLEOTIDE SEQUENCE [LARGE SCALE GENOMIC DNA]</scope>
    <source>
        <tissue evidence="1">Muscle</tissue>
    </source>
</reference>
<name>A0A4Z2G1U9_9TELE</name>
<dbReference type="Proteomes" id="UP000314294">
    <property type="component" value="Unassembled WGS sequence"/>
</dbReference>
<evidence type="ECO:0000313" key="2">
    <source>
        <dbReference type="Proteomes" id="UP000314294"/>
    </source>
</evidence>
<evidence type="ECO:0000313" key="1">
    <source>
        <dbReference type="EMBL" id="TNN47528.1"/>
    </source>
</evidence>
<dbReference type="EMBL" id="SRLO01000738">
    <property type="protein sequence ID" value="TNN47528.1"/>
    <property type="molecule type" value="Genomic_DNA"/>
</dbReference>
<gene>
    <name evidence="1" type="ORF">EYF80_042249</name>
</gene>
<proteinExistence type="predicted"/>